<evidence type="ECO:0000313" key="3">
    <source>
        <dbReference type="Proteomes" id="UP000006304"/>
    </source>
</evidence>
<dbReference type="RefSeq" id="WP_014983502.1">
    <property type="nucleotide sequence ID" value="NC_018681.1"/>
</dbReference>
<organism evidence="2 3">
    <name type="scientific">Nocardia brasiliensis (strain ATCC 700358 / HUJEG-1)</name>
    <dbReference type="NCBI Taxonomy" id="1133849"/>
    <lineage>
        <taxon>Bacteria</taxon>
        <taxon>Bacillati</taxon>
        <taxon>Actinomycetota</taxon>
        <taxon>Actinomycetes</taxon>
        <taxon>Mycobacteriales</taxon>
        <taxon>Nocardiaceae</taxon>
        <taxon>Nocardia</taxon>
    </lineage>
</organism>
<feature type="domain" description="Enoyl reductase (ER)" evidence="1">
    <location>
        <begin position="8"/>
        <end position="310"/>
    </location>
</feature>
<dbReference type="InterPro" id="IPR013154">
    <property type="entry name" value="ADH-like_N"/>
</dbReference>
<dbReference type="Pfam" id="PF13602">
    <property type="entry name" value="ADH_zinc_N_2"/>
    <property type="match status" value="1"/>
</dbReference>
<gene>
    <name evidence="2" type="ORF">O3I_013430</name>
</gene>
<dbReference type="Proteomes" id="UP000006304">
    <property type="component" value="Chromosome"/>
</dbReference>
<dbReference type="SUPFAM" id="SSF50129">
    <property type="entry name" value="GroES-like"/>
    <property type="match status" value="1"/>
</dbReference>
<dbReference type="Pfam" id="PF08240">
    <property type="entry name" value="ADH_N"/>
    <property type="match status" value="1"/>
</dbReference>
<protein>
    <submittedName>
        <fullName evidence="2">Alcohol dehydrogenase</fullName>
    </submittedName>
</protein>
<dbReference type="PANTHER" id="PTHR43677:SF4">
    <property type="entry name" value="QUINONE OXIDOREDUCTASE-LIKE PROTEIN 2"/>
    <property type="match status" value="1"/>
</dbReference>
<name>K0ET40_NOCB7</name>
<dbReference type="SUPFAM" id="SSF51735">
    <property type="entry name" value="NAD(P)-binding Rossmann-fold domains"/>
    <property type="match status" value="1"/>
</dbReference>
<dbReference type="InterPro" id="IPR011032">
    <property type="entry name" value="GroES-like_sf"/>
</dbReference>
<dbReference type="InterPro" id="IPR051397">
    <property type="entry name" value="Zn-ADH-like_protein"/>
</dbReference>
<reference evidence="2 3" key="1">
    <citation type="journal article" date="2012" name="J. Bacteriol.">
        <title>Complete genome sequence of Nocardia brasiliensis HUJEG-1.</title>
        <authorList>
            <person name="Vera-Cabrera L."/>
            <person name="Ortiz-Lopez R."/>
            <person name="Elizondo-Gonzalez R."/>
            <person name="Perez-Maya A.A."/>
            <person name="Ocampo-Candiani J."/>
        </authorList>
    </citation>
    <scope>NUCLEOTIDE SEQUENCE [LARGE SCALE GENOMIC DNA]</scope>
    <source>
        <strain evidence="3">ATCC 700358</strain>
    </source>
</reference>
<accession>K0ET40</accession>
<evidence type="ECO:0000259" key="1">
    <source>
        <dbReference type="SMART" id="SM00829"/>
    </source>
</evidence>
<sequence length="313" mass="32503">MRAVIVEASQELTVTDVPEPTPGPGQVLVDAEAMGVGYVDVLTLRDDNEHFLGAGSVLGLEVVGRVRTTGSAVPEGLVGKRVLAQPDFGGYAEQLAVDADRLLPAPDDADPVEMVALGLNALVAEGALHRAEVAAGERVLVRGASGGIGVLATQIAHARGAEVTAVTSAAEWGERLRTLGATKIVDRTRSGPPEDTYDVVVDTVAGPQVGEYLELLRPNGRYVLCGGAGGVPGPELFAPLLGNFHKSPTLHAFSLISVAPEDRKQSWDRVVALVADGRLSPVLDQSFPLGDAAAALQRVEHGKSFGKVVLLPG</sequence>
<dbReference type="Gene3D" id="3.40.50.720">
    <property type="entry name" value="NAD(P)-binding Rossmann-like Domain"/>
    <property type="match status" value="1"/>
</dbReference>
<dbReference type="STRING" id="1133849.O3I_013430"/>
<dbReference type="eggNOG" id="COG0604">
    <property type="taxonomic scope" value="Bacteria"/>
</dbReference>
<dbReference type="EMBL" id="CP003876">
    <property type="protein sequence ID" value="AFU00647.1"/>
    <property type="molecule type" value="Genomic_DNA"/>
</dbReference>
<dbReference type="GO" id="GO:0016491">
    <property type="term" value="F:oxidoreductase activity"/>
    <property type="evidence" value="ECO:0007669"/>
    <property type="project" value="InterPro"/>
</dbReference>
<keyword evidence="3" id="KW-1185">Reference proteome</keyword>
<dbReference type="KEGG" id="nbr:O3I_013430"/>
<dbReference type="HOGENOM" id="CLU_026673_3_1_11"/>
<dbReference type="SMART" id="SM00829">
    <property type="entry name" value="PKS_ER"/>
    <property type="match status" value="1"/>
</dbReference>
<dbReference type="PANTHER" id="PTHR43677">
    <property type="entry name" value="SHORT-CHAIN DEHYDROGENASE/REDUCTASE"/>
    <property type="match status" value="1"/>
</dbReference>
<dbReference type="InterPro" id="IPR020843">
    <property type="entry name" value="ER"/>
</dbReference>
<proteinExistence type="predicted"/>
<dbReference type="InterPro" id="IPR036291">
    <property type="entry name" value="NAD(P)-bd_dom_sf"/>
</dbReference>
<dbReference type="AlphaFoldDB" id="K0ET40"/>
<evidence type="ECO:0000313" key="2">
    <source>
        <dbReference type="EMBL" id="AFU00647.1"/>
    </source>
</evidence>
<dbReference type="Gene3D" id="3.90.180.10">
    <property type="entry name" value="Medium-chain alcohol dehydrogenases, catalytic domain"/>
    <property type="match status" value="1"/>
</dbReference>